<dbReference type="InterPro" id="IPR036865">
    <property type="entry name" value="CRAL-TRIO_dom_sf"/>
</dbReference>
<dbReference type="InterPro" id="IPR011074">
    <property type="entry name" value="CRAL/TRIO_N_dom"/>
</dbReference>
<dbReference type="Pfam" id="PF00650">
    <property type="entry name" value="CRAL_TRIO"/>
    <property type="match status" value="1"/>
</dbReference>
<keyword evidence="1" id="KW-1133">Transmembrane helix</keyword>
<dbReference type="EMBL" id="OU898281">
    <property type="protein sequence ID" value="CAG9836580.1"/>
    <property type="molecule type" value="Genomic_DNA"/>
</dbReference>
<keyword evidence="1" id="KW-0472">Membrane</keyword>
<organism evidence="3 4">
    <name type="scientific">Diabrotica balteata</name>
    <name type="common">Banded cucumber beetle</name>
    <dbReference type="NCBI Taxonomy" id="107213"/>
    <lineage>
        <taxon>Eukaryota</taxon>
        <taxon>Metazoa</taxon>
        <taxon>Ecdysozoa</taxon>
        <taxon>Arthropoda</taxon>
        <taxon>Hexapoda</taxon>
        <taxon>Insecta</taxon>
        <taxon>Pterygota</taxon>
        <taxon>Neoptera</taxon>
        <taxon>Endopterygota</taxon>
        <taxon>Coleoptera</taxon>
        <taxon>Polyphaga</taxon>
        <taxon>Cucujiformia</taxon>
        <taxon>Chrysomeloidea</taxon>
        <taxon>Chrysomelidae</taxon>
        <taxon>Galerucinae</taxon>
        <taxon>Diabroticina</taxon>
        <taxon>Diabroticites</taxon>
        <taxon>Diabrotica</taxon>
    </lineage>
</organism>
<dbReference type="SMART" id="SM00516">
    <property type="entry name" value="SEC14"/>
    <property type="match status" value="1"/>
</dbReference>
<gene>
    <name evidence="3" type="ORF">DIABBA_LOCUS9660</name>
</gene>
<dbReference type="GO" id="GO:1902936">
    <property type="term" value="F:phosphatidylinositol bisphosphate binding"/>
    <property type="evidence" value="ECO:0007669"/>
    <property type="project" value="TreeGrafter"/>
</dbReference>
<dbReference type="Proteomes" id="UP001153709">
    <property type="component" value="Chromosome 6"/>
</dbReference>
<feature type="domain" description="CRAL-TRIO" evidence="2">
    <location>
        <begin position="142"/>
        <end position="306"/>
    </location>
</feature>
<dbReference type="CDD" id="cd00170">
    <property type="entry name" value="SEC14"/>
    <property type="match status" value="1"/>
</dbReference>
<dbReference type="InterPro" id="IPR001251">
    <property type="entry name" value="CRAL-TRIO_dom"/>
</dbReference>
<dbReference type="SUPFAM" id="SSF52087">
    <property type="entry name" value="CRAL/TRIO domain"/>
    <property type="match status" value="1"/>
</dbReference>
<evidence type="ECO:0000256" key="1">
    <source>
        <dbReference type="SAM" id="Phobius"/>
    </source>
</evidence>
<dbReference type="PRINTS" id="PR00180">
    <property type="entry name" value="CRETINALDHBP"/>
</dbReference>
<evidence type="ECO:0000313" key="3">
    <source>
        <dbReference type="EMBL" id="CAG9836580.1"/>
    </source>
</evidence>
<name>A0A9N9T8S7_DIABA</name>
<feature type="transmembrane region" description="Helical" evidence="1">
    <location>
        <begin position="7"/>
        <end position="29"/>
    </location>
</feature>
<evidence type="ECO:0000313" key="4">
    <source>
        <dbReference type="Proteomes" id="UP001153709"/>
    </source>
</evidence>
<dbReference type="PANTHER" id="PTHR10174">
    <property type="entry name" value="ALPHA-TOCOPHEROL TRANSFER PROTEIN-RELATED"/>
    <property type="match status" value="1"/>
</dbReference>
<dbReference type="PROSITE" id="PS50191">
    <property type="entry name" value="CRAL_TRIO"/>
    <property type="match status" value="1"/>
</dbReference>
<keyword evidence="4" id="KW-1185">Reference proteome</keyword>
<keyword evidence="1" id="KW-0812">Transmembrane</keyword>
<dbReference type="Gene3D" id="3.40.525.10">
    <property type="entry name" value="CRAL-TRIO lipid binding domain"/>
    <property type="match status" value="1"/>
</dbReference>
<dbReference type="OrthoDB" id="1434354at2759"/>
<evidence type="ECO:0000259" key="2">
    <source>
        <dbReference type="PROSITE" id="PS50191"/>
    </source>
</evidence>
<dbReference type="Gene3D" id="1.10.8.20">
    <property type="entry name" value="N-terminal domain of phosphatidylinositol transfer protein sec14p"/>
    <property type="match status" value="1"/>
</dbReference>
<proteinExistence type="predicted"/>
<dbReference type="PANTHER" id="PTHR10174:SF120">
    <property type="entry name" value="CELLULAR RETINALDEHYDE BINDING PROTEIN"/>
    <property type="match status" value="1"/>
</dbReference>
<sequence>NFRVARVSLDIILSIFILILLAYLFVLVLELTKMSGIWDTLDYIARKKEIALDKENLLSSEKFEKTKHSLRETDSVKEESLVQFRNWIQQNRDIQNCILDDSFLLRFLRVKKHSLPMAQQTLLKYLNFRQKFSHVLCNLDYKEEKTSELIDAGYIVVSPFRDRDGRRVIFYNFRLVDLQKMSSLDVQRADAITFEALVDNEETQVMGVTHVVCAQGAGASYVPLFTANEFGYLIKWGEQSFPMRHRLIYLTHISPFIRRIYEIVKGLISPKLRSRVHFDDNAEKIKKDLGTQCLPKEMGGVVPLQEMVELFKEELEAKRERILSYDNIKLLSDRGIIRRKNPAMDNNETGSVNGSFRKLNID</sequence>
<accession>A0A9N9T8S7</accession>
<dbReference type="InterPro" id="IPR036273">
    <property type="entry name" value="CRAL/TRIO_N_dom_sf"/>
</dbReference>
<dbReference type="AlphaFoldDB" id="A0A9N9T8S7"/>
<protein>
    <recommendedName>
        <fullName evidence="2">CRAL-TRIO domain-containing protein</fullName>
    </recommendedName>
</protein>
<dbReference type="SUPFAM" id="SSF46938">
    <property type="entry name" value="CRAL/TRIO N-terminal domain"/>
    <property type="match status" value="1"/>
</dbReference>
<reference evidence="3" key="1">
    <citation type="submission" date="2022-01" db="EMBL/GenBank/DDBJ databases">
        <authorList>
            <person name="King R."/>
        </authorList>
    </citation>
    <scope>NUCLEOTIDE SEQUENCE</scope>
</reference>
<feature type="non-terminal residue" evidence="3">
    <location>
        <position position="1"/>
    </location>
</feature>
<dbReference type="SMART" id="SM01100">
    <property type="entry name" value="CRAL_TRIO_N"/>
    <property type="match status" value="1"/>
</dbReference>
<dbReference type="GO" id="GO:0016020">
    <property type="term" value="C:membrane"/>
    <property type="evidence" value="ECO:0007669"/>
    <property type="project" value="TreeGrafter"/>
</dbReference>